<organism evidence="4 5">
    <name type="scientific">Thalictrum thalictroides</name>
    <name type="common">Rue-anemone</name>
    <name type="synonym">Anemone thalictroides</name>
    <dbReference type="NCBI Taxonomy" id="46969"/>
    <lineage>
        <taxon>Eukaryota</taxon>
        <taxon>Viridiplantae</taxon>
        <taxon>Streptophyta</taxon>
        <taxon>Embryophyta</taxon>
        <taxon>Tracheophyta</taxon>
        <taxon>Spermatophyta</taxon>
        <taxon>Magnoliopsida</taxon>
        <taxon>Ranunculales</taxon>
        <taxon>Ranunculaceae</taxon>
        <taxon>Thalictroideae</taxon>
        <taxon>Thalictrum</taxon>
    </lineage>
</organism>
<feature type="domain" description="FAS1" evidence="3">
    <location>
        <begin position="45"/>
        <end position="187"/>
    </location>
</feature>
<keyword evidence="2" id="KW-0732">Signal</keyword>
<evidence type="ECO:0000313" key="5">
    <source>
        <dbReference type="Proteomes" id="UP000554482"/>
    </source>
</evidence>
<dbReference type="SMART" id="SM00554">
    <property type="entry name" value="FAS1"/>
    <property type="match status" value="1"/>
</dbReference>
<dbReference type="InterPro" id="IPR000782">
    <property type="entry name" value="FAS1_domain"/>
</dbReference>
<dbReference type="EMBL" id="JABWDY010011412">
    <property type="protein sequence ID" value="KAF5199819.1"/>
    <property type="molecule type" value="Genomic_DNA"/>
</dbReference>
<evidence type="ECO:0000256" key="2">
    <source>
        <dbReference type="SAM" id="SignalP"/>
    </source>
</evidence>
<keyword evidence="5" id="KW-1185">Reference proteome</keyword>
<feature type="signal peptide" evidence="2">
    <location>
        <begin position="1"/>
        <end position="24"/>
    </location>
</feature>
<dbReference type="PANTHER" id="PTHR33985">
    <property type="entry name" value="OS02G0491300 PROTEIN-RELATED"/>
    <property type="match status" value="1"/>
</dbReference>
<feature type="chain" id="PRO_5029682296" description="FAS1 domain-containing protein" evidence="2">
    <location>
        <begin position="25"/>
        <end position="208"/>
    </location>
</feature>
<name>A0A7J6WR18_THATH</name>
<gene>
    <name evidence="4" type="ORF">FRX31_010600</name>
</gene>
<sequence>MASRFFNFVLLLSVFSVLVLPIRGGETSIAVDHNNNEPAQIRIDTEKISQALSDAGYLSMSLSLEVALPTVISSTTINTSSSVITIFAPPDDPFYKFKYYRQPPITLLQYHVAPTKLDQETLRSPAATPHGSKIDTFLPGHPLVVTTQHNTTEAAASINGVQITQWNIYNDGNVVVHGVADFFDPAYQTILYPWFDHSSCNNNVTNNV</sequence>
<evidence type="ECO:0000259" key="3">
    <source>
        <dbReference type="PROSITE" id="PS50213"/>
    </source>
</evidence>
<proteinExistence type="inferred from homology"/>
<dbReference type="SUPFAM" id="SSF82153">
    <property type="entry name" value="FAS1 domain"/>
    <property type="match status" value="1"/>
</dbReference>
<dbReference type="PROSITE" id="PS50213">
    <property type="entry name" value="FAS1"/>
    <property type="match status" value="1"/>
</dbReference>
<accession>A0A7J6WR18</accession>
<evidence type="ECO:0000313" key="4">
    <source>
        <dbReference type="EMBL" id="KAF5199819.1"/>
    </source>
</evidence>
<comment type="similarity">
    <text evidence="1">Belongs to the fasciclin-like AGP family.</text>
</comment>
<dbReference type="OrthoDB" id="1893649at2759"/>
<dbReference type="Proteomes" id="UP000554482">
    <property type="component" value="Unassembled WGS sequence"/>
</dbReference>
<protein>
    <recommendedName>
        <fullName evidence="3">FAS1 domain-containing protein</fullName>
    </recommendedName>
</protein>
<comment type="caution">
    <text evidence="4">The sequence shown here is derived from an EMBL/GenBank/DDBJ whole genome shotgun (WGS) entry which is preliminary data.</text>
</comment>
<dbReference type="InterPro" id="IPR052806">
    <property type="entry name" value="Fasciclin-like_AGP"/>
</dbReference>
<evidence type="ECO:0000256" key="1">
    <source>
        <dbReference type="ARBA" id="ARBA00007843"/>
    </source>
</evidence>
<dbReference type="Pfam" id="PF02469">
    <property type="entry name" value="Fasciclin"/>
    <property type="match status" value="1"/>
</dbReference>
<dbReference type="AlphaFoldDB" id="A0A7J6WR18"/>
<dbReference type="InterPro" id="IPR036378">
    <property type="entry name" value="FAS1_dom_sf"/>
</dbReference>
<dbReference type="PANTHER" id="PTHR33985:SF29">
    <property type="entry name" value="FAS1 DOMAIN-CONTAINING PROTEIN"/>
    <property type="match status" value="1"/>
</dbReference>
<dbReference type="Gene3D" id="2.30.180.10">
    <property type="entry name" value="FAS1 domain"/>
    <property type="match status" value="1"/>
</dbReference>
<reference evidence="4 5" key="1">
    <citation type="submission" date="2020-06" db="EMBL/GenBank/DDBJ databases">
        <title>Transcriptomic and genomic resources for Thalictrum thalictroides and T. hernandezii: Facilitating candidate gene discovery in an emerging model plant lineage.</title>
        <authorList>
            <person name="Arias T."/>
            <person name="Riano-Pachon D.M."/>
            <person name="Di Stilio V.S."/>
        </authorList>
    </citation>
    <scope>NUCLEOTIDE SEQUENCE [LARGE SCALE GENOMIC DNA]</scope>
    <source>
        <strain evidence="5">cv. WT478/WT964</strain>
        <tissue evidence="4">Leaves</tissue>
    </source>
</reference>